<evidence type="ECO:0000313" key="4">
    <source>
        <dbReference type="Proteomes" id="UP000275078"/>
    </source>
</evidence>
<dbReference type="Gene3D" id="3.40.140.10">
    <property type="entry name" value="Cytidine Deaminase, domain 2"/>
    <property type="match status" value="1"/>
</dbReference>
<organism evidence="3 4">
    <name type="scientific">Ascobolus immersus RN42</name>
    <dbReference type="NCBI Taxonomy" id="1160509"/>
    <lineage>
        <taxon>Eukaryota</taxon>
        <taxon>Fungi</taxon>
        <taxon>Dikarya</taxon>
        <taxon>Ascomycota</taxon>
        <taxon>Pezizomycotina</taxon>
        <taxon>Pezizomycetes</taxon>
        <taxon>Pezizales</taxon>
        <taxon>Ascobolaceae</taxon>
        <taxon>Ascobolus</taxon>
    </lineage>
</organism>
<dbReference type="EMBL" id="ML119660">
    <property type="protein sequence ID" value="RPA84274.1"/>
    <property type="molecule type" value="Genomic_DNA"/>
</dbReference>
<feature type="compositionally biased region" description="Basic and acidic residues" evidence="1">
    <location>
        <begin position="210"/>
        <end position="226"/>
    </location>
</feature>
<dbReference type="SUPFAM" id="SSF53927">
    <property type="entry name" value="Cytidine deaminase-like"/>
    <property type="match status" value="1"/>
</dbReference>
<dbReference type="InterPro" id="IPR002125">
    <property type="entry name" value="CMP_dCMP_dom"/>
</dbReference>
<dbReference type="GO" id="GO:0003824">
    <property type="term" value="F:catalytic activity"/>
    <property type="evidence" value="ECO:0007669"/>
    <property type="project" value="InterPro"/>
</dbReference>
<dbReference type="PROSITE" id="PS51747">
    <property type="entry name" value="CYT_DCMP_DEAMINASES_2"/>
    <property type="match status" value="1"/>
</dbReference>
<protein>
    <recommendedName>
        <fullName evidence="2">CMP/dCMP-type deaminase domain-containing protein</fullName>
    </recommendedName>
</protein>
<feature type="domain" description="CMP/dCMP-type deaminase" evidence="2">
    <location>
        <begin position="17"/>
        <end position="173"/>
    </location>
</feature>
<feature type="region of interest" description="Disordered" evidence="1">
    <location>
        <begin position="210"/>
        <end position="239"/>
    </location>
</feature>
<evidence type="ECO:0000259" key="2">
    <source>
        <dbReference type="PROSITE" id="PS51747"/>
    </source>
</evidence>
<dbReference type="AlphaFoldDB" id="A0A3N4IRQ6"/>
<dbReference type="STRING" id="1160509.A0A3N4IRQ6"/>
<dbReference type="Pfam" id="PF18785">
    <property type="entry name" value="Inv-AAD"/>
    <property type="match status" value="2"/>
</dbReference>
<dbReference type="GO" id="GO:0006139">
    <property type="term" value="P:nucleobase-containing compound metabolic process"/>
    <property type="evidence" value="ECO:0007669"/>
    <property type="project" value="UniProtKB-ARBA"/>
</dbReference>
<gene>
    <name evidence="3" type="ORF">BJ508DRAFT_412962</name>
</gene>
<dbReference type="InterPro" id="IPR016193">
    <property type="entry name" value="Cytidine_deaminase-like"/>
</dbReference>
<keyword evidence="4" id="KW-1185">Reference proteome</keyword>
<dbReference type="Proteomes" id="UP000275078">
    <property type="component" value="Unassembled WGS sequence"/>
</dbReference>
<evidence type="ECO:0000313" key="3">
    <source>
        <dbReference type="EMBL" id="RPA84274.1"/>
    </source>
</evidence>
<evidence type="ECO:0000256" key="1">
    <source>
        <dbReference type="SAM" id="MobiDB-lite"/>
    </source>
</evidence>
<dbReference type="OrthoDB" id="252265at2759"/>
<accession>A0A3N4IRQ6</accession>
<sequence length="239" mass="25684">MASTAAEVHHLPATPSTPHHTLLQHALSLARLCPRSTTAFSVGALLVSPTTSAIISDGYSRELPGNTHAEECCLRKFYGTVAAARTAATGVKQLEPKDVDYQDGQVSALFEGYGGEWELDLYTTMVPCSKRMSGLRTCLDRIIEASKVTSPDGKKLIKRVFCGCGEDDRFVKEGNWAEGVLRDAGIEVWWVGGLESECRGVAEMWLEKKTDKPTAAKQEGGFDGKSVEASGAGAGEMPM</sequence>
<name>A0A3N4IRQ6_ASCIM</name>
<proteinExistence type="predicted"/>
<reference evidence="3 4" key="1">
    <citation type="journal article" date="2018" name="Nat. Ecol. Evol.">
        <title>Pezizomycetes genomes reveal the molecular basis of ectomycorrhizal truffle lifestyle.</title>
        <authorList>
            <person name="Murat C."/>
            <person name="Payen T."/>
            <person name="Noel B."/>
            <person name="Kuo A."/>
            <person name="Morin E."/>
            <person name="Chen J."/>
            <person name="Kohler A."/>
            <person name="Krizsan K."/>
            <person name="Balestrini R."/>
            <person name="Da Silva C."/>
            <person name="Montanini B."/>
            <person name="Hainaut M."/>
            <person name="Levati E."/>
            <person name="Barry K.W."/>
            <person name="Belfiori B."/>
            <person name="Cichocki N."/>
            <person name="Clum A."/>
            <person name="Dockter R.B."/>
            <person name="Fauchery L."/>
            <person name="Guy J."/>
            <person name="Iotti M."/>
            <person name="Le Tacon F."/>
            <person name="Lindquist E.A."/>
            <person name="Lipzen A."/>
            <person name="Malagnac F."/>
            <person name="Mello A."/>
            <person name="Molinier V."/>
            <person name="Miyauchi S."/>
            <person name="Poulain J."/>
            <person name="Riccioni C."/>
            <person name="Rubini A."/>
            <person name="Sitrit Y."/>
            <person name="Splivallo R."/>
            <person name="Traeger S."/>
            <person name="Wang M."/>
            <person name="Zifcakova L."/>
            <person name="Wipf D."/>
            <person name="Zambonelli A."/>
            <person name="Paolocci F."/>
            <person name="Nowrousian M."/>
            <person name="Ottonello S."/>
            <person name="Baldrian P."/>
            <person name="Spatafora J.W."/>
            <person name="Henrissat B."/>
            <person name="Nagy L.G."/>
            <person name="Aury J.M."/>
            <person name="Wincker P."/>
            <person name="Grigoriev I.V."/>
            <person name="Bonfante P."/>
            <person name="Martin F.M."/>
        </authorList>
    </citation>
    <scope>NUCLEOTIDE SEQUENCE [LARGE SCALE GENOMIC DNA]</scope>
    <source>
        <strain evidence="3 4">RN42</strain>
    </source>
</reference>